<evidence type="ECO:0000259" key="1">
    <source>
        <dbReference type="Pfam" id="PF20629"/>
    </source>
</evidence>
<dbReference type="InterPro" id="IPR052172">
    <property type="entry name" value="UxaA_altronate/galactarate_dh"/>
</dbReference>
<evidence type="ECO:0000313" key="2">
    <source>
        <dbReference type="EMBL" id="GAH54417.1"/>
    </source>
</evidence>
<dbReference type="PANTHER" id="PTHR30536">
    <property type="entry name" value="ALTRONATE/GALACTARATE DEHYDRATASE"/>
    <property type="match status" value="1"/>
</dbReference>
<dbReference type="PANTHER" id="PTHR30536:SF5">
    <property type="entry name" value="ALTRONATE DEHYDRATASE"/>
    <property type="match status" value="1"/>
</dbReference>
<dbReference type="AlphaFoldDB" id="X1GB10"/>
<dbReference type="InterPro" id="IPR048332">
    <property type="entry name" value="GD_AH_C"/>
</dbReference>
<organism evidence="2">
    <name type="scientific">marine sediment metagenome</name>
    <dbReference type="NCBI Taxonomy" id="412755"/>
    <lineage>
        <taxon>unclassified sequences</taxon>
        <taxon>metagenomes</taxon>
        <taxon>ecological metagenomes</taxon>
    </lineage>
</organism>
<name>X1GB10_9ZZZZ</name>
<proteinExistence type="predicted"/>
<gene>
    <name evidence="2" type="ORF">S03H2_30204</name>
</gene>
<accession>X1GB10</accession>
<sequence>LEKVSRFEEKLKSAGLNMRGTQPSPGNIEGGLTTLEEKSLGCVHKAGSSPLQDVLEYADAAADKGLYFMDTGGYDIESIPAMIAGGAEIIVFTTGRGTPTGAPIAPVLKVTGNSRTYQRMKDNIDMNAGTIIDGSESIEEVGLRIYEEVLAVASGKQTKAETLGFIEFGISRVGPTT</sequence>
<dbReference type="EMBL" id="BARU01018263">
    <property type="protein sequence ID" value="GAH54417.1"/>
    <property type="molecule type" value="Genomic_DNA"/>
</dbReference>
<feature type="domain" description="D-galactarate/Altronate dehydratase C-terminal" evidence="1">
    <location>
        <begin position="2"/>
        <end position="175"/>
    </location>
</feature>
<reference evidence="2" key="1">
    <citation type="journal article" date="2014" name="Front. Microbiol.">
        <title>High frequency of phylogenetically diverse reductive dehalogenase-homologous genes in deep subseafloor sedimentary metagenomes.</title>
        <authorList>
            <person name="Kawai M."/>
            <person name="Futagami T."/>
            <person name="Toyoda A."/>
            <person name="Takaki Y."/>
            <person name="Nishi S."/>
            <person name="Hori S."/>
            <person name="Arai W."/>
            <person name="Tsubouchi T."/>
            <person name="Morono Y."/>
            <person name="Uchiyama I."/>
            <person name="Ito T."/>
            <person name="Fujiyama A."/>
            <person name="Inagaki F."/>
            <person name="Takami H."/>
        </authorList>
    </citation>
    <scope>NUCLEOTIDE SEQUENCE</scope>
    <source>
        <strain evidence="2">Expedition CK06-06</strain>
    </source>
</reference>
<dbReference type="GO" id="GO:0019698">
    <property type="term" value="P:D-galacturonate catabolic process"/>
    <property type="evidence" value="ECO:0007669"/>
    <property type="project" value="TreeGrafter"/>
</dbReference>
<comment type="caution">
    <text evidence="2">The sequence shown here is derived from an EMBL/GenBank/DDBJ whole genome shotgun (WGS) entry which is preliminary data.</text>
</comment>
<feature type="non-terminal residue" evidence="2">
    <location>
        <position position="1"/>
    </location>
</feature>
<protein>
    <recommendedName>
        <fullName evidence="1">D-galactarate/Altronate dehydratase C-terminal domain-containing protein</fullName>
    </recommendedName>
</protein>
<dbReference type="Pfam" id="PF20629">
    <property type="entry name" value="GD_AH_C"/>
    <property type="match status" value="1"/>
</dbReference>